<dbReference type="EMBL" id="JMCC02000011">
    <property type="protein sequence ID" value="KIG18336.1"/>
    <property type="molecule type" value="Genomic_DNA"/>
</dbReference>
<proteinExistence type="predicted"/>
<comment type="caution">
    <text evidence="1">The sequence shown here is derived from an EMBL/GenBank/DDBJ whole genome shotgun (WGS) entry which is preliminary data.</text>
</comment>
<reference evidence="1 2" key="1">
    <citation type="submission" date="2014-12" db="EMBL/GenBank/DDBJ databases">
        <title>Genome assembly of Enhygromyxa salina DSM 15201.</title>
        <authorList>
            <person name="Sharma G."/>
            <person name="Subramanian S."/>
        </authorList>
    </citation>
    <scope>NUCLEOTIDE SEQUENCE [LARGE SCALE GENOMIC DNA]</scope>
    <source>
        <strain evidence="1 2">DSM 15201</strain>
    </source>
</reference>
<protein>
    <submittedName>
        <fullName evidence="1">Uncharacterized protein</fullName>
    </submittedName>
</protein>
<sequence length="48" mass="5384">MREADLHIDASTATPKWDGRPMNLSDTLDWMFIADKSRAVGTRVVPPN</sequence>
<organism evidence="1 2">
    <name type="scientific">Enhygromyxa salina</name>
    <dbReference type="NCBI Taxonomy" id="215803"/>
    <lineage>
        <taxon>Bacteria</taxon>
        <taxon>Pseudomonadati</taxon>
        <taxon>Myxococcota</taxon>
        <taxon>Polyangia</taxon>
        <taxon>Nannocystales</taxon>
        <taxon>Nannocystaceae</taxon>
        <taxon>Enhygromyxa</taxon>
    </lineage>
</organism>
<evidence type="ECO:0000313" key="1">
    <source>
        <dbReference type="EMBL" id="KIG18336.1"/>
    </source>
</evidence>
<name>A0A0C2D595_9BACT</name>
<dbReference type="Proteomes" id="UP000031599">
    <property type="component" value="Unassembled WGS sequence"/>
</dbReference>
<evidence type="ECO:0000313" key="2">
    <source>
        <dbReference type="Proteomes" id="UP000031599"/>
    </source>
</evidence>
<gene>
    <name evidence="1" type="ORF">DB30_00621</name>
</gene>
<dbReference type="AlphaFoldDB" id="A0A0C2D595"/>
<accession>A0A0C2D595</accession>